<dbReference type="PANTHER" id="PTHR43179">
    <property type="entry name" value="RHAMNOSYLTRANSFERASE WBBL"/>
    <property type="match status" value="1"/>
</dbReference>
<evidence type="ECO:0000256" key="2">
    <source>
        <dbReference type="ARBA" id="ARBA00006739"/>
    </source>
</evidence>
<sequence>MSRTAVITIVHGRRDHLLLQRRALDRAGERPHLHIVVAMDDEDLVRSTAPELEGVHVVSLGSTDHGLPLARARNLGAATARALGADVLAFLDVDCVPGQGAVAAYARAAADPELADRLLCGPVTYLTPAPDGGYDLDRLEEADAPHPARPAPAPGEVSLGGAHELFWSLSFALTVPTWSRLGGFSEEYVGYGGEDTDFAYRARDAGVELAWIGSARAYHQHHPVSSPPFEHLDEIIRNATIFHRVWGTWPMTGWLDRFEELGLVVRSEAGLFRA</sequence>
<accession>A0AA41XJ02</accession>
<dbReference type="EMBL" id="JANLCK010000010">
    <property type="protein sequence ID" value="MCS5727335.1"/>
    <property type="molecule type" value="Genomic_DNA"/>
</dbReference>
<dbReference type="InterPro" id="IPR027791">
    <property type="entry name" value="Galactosyl_T_C"/>
</dbReference>
<dbReference type="Proteomes" id="UP001165587">
    <property type="component" value="Unassembled WGS sequence"/>
</dbReference>
<comment type="caution">
    <text evidence="6">The sequence shown here is derived from an EMBL/GenBank/DDBJ whole genome shotgun (WGS) entry which is preliminary data.</text>
</comment>
<name>A0AA41XJ02_9MICO</name>
<protein>
    <submittedName>
        <fullName evidence="6">Galactosyltransferase-related protein</fullName>
    </submittedName>
</protein>
<comment type="pathway">
    <text evidence="1">Cell wall biogenesis; cell wall polysaccharide biosynthesis.</text>
</comment>
<dbReference type="CDD" id="cd00761">
    <property type="entry name" value="Glyco_tranf_GTA_type"/>
    <property type="match status" value="1"/>
</dbReference>
<gene>
    <name evidence="6" type="ORF">N1028_15675</name>
</gene>
<keyword evidence="7" id="KW-1185">Reference proteome</keyword>
<evidence type="ECO:0000259" key="5">
    <source>
        <dbReference type="Pfam" id="PF02709"/>
    </source>
</evidence>
<dbReference type="Gene3D" id="3.90.550.10">
    <property type="entry name" value="Spore Coat Polysaccharide Biosynthesis Protein SpsA, Chain A"/>
    <property type="match status" value="1"/>
</dbReference>
<dbReference type="SUPFAM" id="SSF53448">
    <property type="entry name" value="Nucleotide-diphospho-sugar transferases"/>
    <property type="match status" value="1"/>
</dbReference>
<reference evidence="6" key="1">
    <citation type="submission" date="2022-08" db="EMBL/GenBank/DDBJ databases">
        <authorList>
            <person name="Deng Y."/>
            <person name="Han X.-F."/>
            <person name="Zhang Y.-Q."/>
        </authorList>
    </citation>
    <scope>NUCLEOTIDE SEQUENCE</scope>
    <source>
        <strain evidence="6">CPCC 203407</strain>
    </source>
</reference>
<proteinExistence type="inferred from homology"/>
<evidence type="ECO:0000256" key="3">
    <source>
        <dbReference type="ARBA" id="ARBA00022676"/>
    </source>
</evidence>
<evidence type="ECO:0000256" key="1">
    <source>
        <dbReference type="ARBA" id="ARBA00004776"/>
    </source>
</evidence>
<dbReference type="PANTHER" id="PTHR43179:SF12">
    <property type="entry name" value="GALACTOFURANOSYLTRANSFERASE GLFT2"/>
    <property type="match status" value="1"/>
</dbReference>
<dbReference type="RefSeq" id="WP_259530327.1">
    <property type="nucleotide sequence ID" value="NZ_JANLCK010000010.1"/>
</dbReference>
<comment type="similarity">
    <text evidence="2">Belongs to the glycosyltransferase 2 family.</text>
</comment>
<dbReference type="GO" id="GO:0016757">
    <property type="term" value="F:glycosyltransferase activity"/>
    <property type="evidence" value="ECO:0007669"/>
    <property type="project" value="UniProtKB-KW"/>
</dbReference>
<dbReference type="AlphaFoldDB" id="A0AA41XJ02"/>
<dbReference type="Pfam" id="PF02709">
    <property type="entry name" value="Glyco_transf_7C"/>
    <property type="match status" value="1"/>
</dbReference>
<evidence type="ECO:0000256" key="4">
    <source>
        <dbReference type="ARBA" id="ARBA00022679"/>
    </source>
</evidence>
<keyword evidence="3 6" id="KW-0328">Glycosyltransferase</keyword>
<organism evidence="6 7">
    <name type="scientific">Herbiconiux oxytropis</name>
    <dbReference type="NCBI Taxonomy" id="2970915"/>
    <lineage>
        <taxon>Bacteria</taxon>
        <taxon>Bacillati</taxon>
        <taxon>Actinomycetota</taxon>
        <taxon>Actinomycetes</taxon>
        <taxon>Micrococcales</taxon>
        <taxon>Microbacteriaceae</taxon>
        <taxon>Herbiconiux</taxon>
    </lineage>
</organism>
<evidence type="ECO:0000313" key="6">
    <source>
        <dbReference type="EMBL" id="MCS5727335.1"/>
    </source>
</evidence>
<keyword evidence="4" id="KW-0808">Transferase</keyword>
<dbReference type="InterPro" id="IPR029044">
    <property type="entry name" value="Nucleotide-diphossugar_trans"/>
</dbReference>
<feature type="domain" description="Galactosyltransferase C-terminal" evidence="5">
    <location>
        <begin position="169"/>
        <end position="222"/>
    </location>
</feature>
<evidence type="ECO:0000313" key="7">
    <source>
        <dbReference type="Proteomes" id="UP001165587"/>
    </source>
</evidence>